<name>A0A8J5R6A7_ZIZPA</name>
<feature type="region of interest" description="Disordered" evidence="1">
    <location>
        <begin position="1"/>
        <end position="44"/>
    </location>
</feature>
<keyword evidence="3" id="KW-1185">Reference proteome</keyword>
<evidence type="ECO:0000313" key="2">
    <source>
        <dbReference type="EMBL" id="KAG8052235.1"/>
    </source>
</evidence>
<proteinExistence type="predicted"/>
<evidence type="ECO:0000256" key="1">
    <source>
        <dbReference type="SAM" id="MobiDB-lite"/>
    </source>
</evidence>
<sequence length="83" mass="9617">MGCRRHRGLPRTPSLDRRELPSPPPPNRRGLPPPPLPDRHDPSSRDMHVSFVGWCGVVDLDRWRGTSSRYHLRFVRNMTLCAH</sequence>
<reference evidence="2" key="1">
    <citation type="journal article" date="2021" name="bioRxiv">
        <title>Whole Genome Assembly and Annotation of Northern Wild Rice, Zizania palustris L., Supports a Whole Genome Duplication in the Zizania Genus.</title>
        <authorList>
            <person name="Haas M."/>
            <person name="Kono T."/>
            <person name="Macchietto M."/>
            <person name="Millas R."/>
            <person name="McGilp L."/>
            <person name="Shao M."/>
            <person name="Duquette J."/>
            <person name="Hirsch C.N."/>
            <person name="Kimball J."/>
        </authorList>
    </citation>
    <scope>NUCLEOTIDE SEQUENCE</scope>
    <source>
        <tissue evidence="2">Fresh leaf tissue</tissue>
    </source>
</reference>
<comment type="caution">
    <text evidence="2">The sequence shown here is derived from an EMBL/GenBank/DDBJ whole genome shotgun (WGS) entry which is preliminary data.</text>
</comment>
<protein>
    <submittedName>
        <fullName evidence="2">Uncharacterized protein</fullName>
    </submittedName>
</protein>
<organism evidence="2 3">
    <name type="scientific">Zizania palustris</name>
    <name type="common">Northern wild rice</name>
    <dbReference type="NCBI Taxonomy" id="103762"/>
    <lineage>
        <taxon>Eukaryota</taxon>
        <taxon>Viridiplantae</taxon>
        <taxon>Streptophyta</taxon>
        <taxon>Embryophyta</taxon>
        <taxon>Tracheophyta</taxon>
        <taxon>Spermatophyta</taxon>
        <taxon>Magnoliopsida</taxon>
        <taxon>Liliopsida</taxon>
        <taxon>Poales</taxon>
        <taxon>Poaceae</taxon>
        <taxon>BOP clade</taxon>
        <taxon>Oryzoideae</taxon>
        <taxon>Oryzeae</taxon>
        <taxon>Zizaniinae</taxon>
        <taxon>Zizania</taxon>
    </lineage>
</organism>
<feature type="compositionally biased region" description="Pro residues" evidence="1">
    <location>
        <begin position="21"/>
        <end position="36"/>
    </location>
</feature>
<gene>
    <name evidence="2" type="ORF">GUJ93_ZPchr0001g31067</name>
</gene>
<dbReference type="AlphaFoldDB" id="A0A8J5R6A7"/>
<dbReference type="EMBL" id="JAAALK010000288">
    <property type="protein sequence ID" value="KAG8052235.1"/>
    <property type="molecule type" value="Genomic_DNA"/>
</dbReference>
<accession>A0A8J5R6A7</accession>
<reference evidence="2" key="2">
    <citation type="submission" date="2021-02" db="EMBL/GenBank/DDBJ databases">
        <authorList>
            <person name="Kimball J.A."/>
            <person name="Haas M.W."/>
            <person name="Macchietto M."/>
            <person name="Kono T."/>
            <person name="Duquette J."/>
            <person name="Shao M."/>
        </authorList>
    </citation>
    <scope>NUCLEOTIDE SEQUENCE</scope>
    <source>
        <tissue evidence="2">Fresh leaf tissue</tissue>
    </source>
</reference>
<dbReference type="Proteomes" id="UP000729402">
    <property type="component" value="Unassembled WGS sequence"/>
</dbReference>
<evidence type="ECO:0000313" key="3">
    <source>
        <dbReference type="Proteomes" id="UP000729402"/>
    </source>
</evidence>